<name>A0A6H0XZI7_9PEZI</name>
<reference evidence="1 2" key="1">
    <citation type="journal article" date="2016" name="Sci. Rep.">
        <title>Peltaster fructicola genome reveals evolution from an invasive phytopathogen to an ectophytic parasite.</title>
        <authorList>
            <person name="Xu C."/>
            <person name="Chen H."/>
            <person name="Gleason M.L."/>
            <person name="Xu J.R."/>
            <person name="Liu H."/>
            <person name="Zhang R."/>
            <person name="Sun G."/>
        </authorList>
    </citation>
    <scope>NUCLEOTIDE SEQUENCE [LARGE SCALE GENOMIC DNA]</scope>
    <source>
        <strain evidence="1 2">LNHT1506</strain>
    </source>
</reference>
<dbReference type="EMBL" id="CP051142">
    <property type="protein sequence ID" value="QIX00167.1"/>
    <property type="molecule type" value="Genomic_DNA"/>
</dbReference>
<accession>A0A6H0XZI7</accession>
<proteinExistence type="predicted"/>
<organism evidence="1 2">
    <name type="scientific">Peltaster fructicola</name>
    <dbReference type="NCBI Taxonomy" id="286661"/>
    <lineage>
        <taxon>Eukaryota</taxon>
        <taxon>Fungi</taxon>
        <taxon>Dikarya</taxon>
        <taxon>Ascomycota</taxon>
        <taxon>Pezizomycotina</taxon>
        <taxon>Dothideomycetes</taxon>
        <taxon>Dothideomycetes incertae sedis</taxon>
        <taxon>Peltaster</taxon>
    </lineage>
</organism>
<protein>
    <submittedName>
        <fullName evidence="1">Uncharacterized protein</fullName>
    </submittedName>
</protein>
<evidence type="ECO:0000313" key="2">
    <source>
        <dbReference type="Proteomes" id="UP000503462"/>
    </source>
</evidence>
<evidence type="ECO:0000313" key="1">
    <source>
        <dbReference type="EMBL" id="QIX00167.1"/>
    </source>
</evidence>
<sequence>MQCRNALRRHVNSNIAPKSSATATPYRWITEEQLNEAFARFVRVSKSSRRFGSNVPGPLEARRRQARRRMGFLGADACQGTGLAEFGALFGAGEQRTGVYEWQPPNHRKEATNEHIATHGSRGAWTASSPGQEAWARQPSVPVLEEPLLWNESEVNASAAHEIHDDREQIFTSQCTFADLLRSHEHSKRFTAADIAPLLDFLQSDQDAPRARNLATLLRWLQQQSISASVFTAVRDLIISKHRLKTISLSEFKATLEPLCSLAMGMLDVESKTAYHKTLIMLSDHIIHCCIAESSAGQRLKVVYRSLLRAIIPQKSSYESLADSLEALSVLANERHKIDLSGSFIAQAIKDLLLRIPQYRDNANISQYTLIRDAFAQILNDCREARMAPTVMHLLLNDAGLAKEKPKIEARSFTRMRKLASFWLKCLHQSNRLSSRTPRDELVENWATYWVAGRVYSPLELAEVLVQLKPVQMASAFMFGWTARYDRANDSTSPNLVSTRTQISSGTAQLSQQVQPSEAEHSIIFRRVSYSKKNDKFALGDLQKALFEEFNYTQMSSIQDPRITLLLAMKQHQYCEELLLVDLIKIFIRGKYHFSRINELYKAIKEYKLSMPVQLQAALVNHLLRLGYSRRALDIMLDSPDLPLSKIRDLPSTLLSDSDPAWILTTISEKLDVSTTPQNVADLVSELATCVASAEHYTASRAYDRVWRCYNFLAMRHIKMDACISRAMVRSGIIRALETRSTLPDTRLEYILDKVRWYEGDVTADKLEEYAKLERQKTPSYRQAPTVFRPEIEDKHRYRLSLMPRF</sequence>
<keyword evidence="2" id="KW-1185">Reference proteome</keyword>
<gene>
    <name evidence="1" type="ORF">AMS68_005684</name>
</gene>
<dbReference type="AlphaFoldDB" id="A0A6H0XZI7"/>
<dbReference type="Proteomes" id="UP000503462">
    <property type="component" value="Chromosome 4"/>
</dbReference>